<sequence>MKTLTPIAAAMLVAFSVNTFADNNMAILIQVGNGNMADADQSDPTILNNLIVQTLIGTSNNSAASQTTGTSHSMAANLQVGELNSSNSLQQSDTSFSSIFINQVGSMNEADIIQLGSALSLAFIAQLGIGNMHTATQSGVDQTARVVQIGNDNMATITQ</sequence>
<name>A0ABV4P2L7_9GAMM</name>
<organism evidence="4 5">
    <name type="scientific">Microbulbifer epialgicus</name>
    <dbReference type="NCBI Taxonomy" id="393907"/>
    <lineage>
        <taxon>Bacteria</taxon>
        <taxon>Pseudomonadati</taxon>
        <taxon>Pseudomonadota</taxon>
        <taxon>Gammaproteobacteria</taxon>
        <taxon>Cellvibrionales</taxon>
        <taxon>Microbulbiferaceae</taxon>
        <taxon>Microbulbifer</taxon>
    </lineage>
</organism>
<evidence type="ECO:0000256" key="2">
    <source>
        <dbReference type="ARBA" id="ARBA00022729"/>
    </source>
</evidence>
<gene>
    <name evidence="4" type="ORF">ACCI49_16670</name>
</gene>
<protein>
    <recommendedName>
        <fullName evidence="6">Curlin associated repeat-containing protein</fullName>
    </recommendedName>
</protein>
<accession>A0ABV4P2L7</accession>
<dbReference type="Pfam" id="PF07012">
    <property type="entry name" value="Curlin_rpt"/>
    <property type="match status" value="1"/>
</dbReference>
<evidence type="ECO:0008006" key="6">
    <source>
        <dbReference type="Google" id="ProtNLM"/>
    </source>
</evidence>
<comment type="caution">
    <text evidence="4">The sequence shown here is derived from an EMBL/GenBank/DDBJ whole genome shotgun (WGS) entry which is preliminary data.</text>
</comment>
<dbReference type="RefSeq" id="WP_371840237.1">
    <property type="nucleotide sequence ID" value="NZ_JBGMEK010000045.1"/>
</dbReference>
<evidence type="ECO:0000256" key="1">
    <source>
        <dbReference type="ARBA" id="ARBA00009766"/>
    </source>
</evidence>
<evidence type="ECO:0000256" key="3">
    <source>
        <dbReference type="SAM" id="SignalP"/>
    </source>
</evidence>
<dbReference type="Proteomes" id="UP001569428">
    <property type="component" value="Unassembled WGS sequence"/>
</dbReference>
<proteinExistence type="inferred from homology"/>
<feature type="chain" id="PRO_5045296509" description="Curlin associated repeat-containing protein" evidence="3">
    <location>
        <begin position="22"/>
        <end position="159"/>
    </location>
</feature>
<feature type="signal peptide" evidence="3">
    <location>
        <begin position="1"/>
        <end position="21"/>
    </location>
</feature>
<dbReference type="EMBL" id="JBGMEK010000045">
    <property type="protein sequence ID" value="MFA0812549.1"/>
    <property type="molecule type" value="Genomic_DNA"/>
</dbReference>
<keyword evidence="2 3" id="KW-0732">Signal</keyword>
<keyword evidence="5" id="KW-1185">Reference proteome</keyword>
<dbReference type="InterPro" id="IPR009742">
    <property type="entry name" value="Curlin_rpt"/>
</dbReference>
<comment type="similarity">
    <text evidence="1">Belongs to the CsgA/CsgB family.</text>
</comment>
<evidence type="ECO:0000313" key="5">
    <source>
        <dbReference type="Proteomes" id="UP001569428"/>
    </source>
</evidence>
<reference evidence="4 5" key="1">
    <citation type="submission" date="2024-08" db="EMBL/GenBank/DDBJ databases">
        <authorList>
            <person name="Ishaq N."/>
        </authorList>
    </citation>
    <scope>NUCLEOTIDE SEQUENCE [LARGE SCALE GENOMIC DNA]</scope>
    <source>
        <strain evidence="4 5">DSM 18651</strain>
    </source>
</reference>
<evidence type="ECO:0000313" key="4">
    <source>
        <dbReference type="EMBL" id="MFA0812549.1"/>
    </source>
</evidence>